<dbReference type="OrthoDB" id="8449305at2"/>
<keyword evidence="2" id="KW-1185">Reference proteome</keyword>
<reference evidence="1 2" key="1">
    <citation type="submission" date="2019-04" db="EMBL/GenBank/DDBJ databases">
        <title>Pedobacter sp. AR-2-6 sp. nov., isolated from Arctic soil.</title>
        <authorList>
            <person name="Dahal R.H."/>
            <person name="Kim D.-U."/>
        </authorList>
    </citation>
    <scope>NUCLEOTIDE SEQUENCE [LARGE SCALE GENOMIC DNA]</scope>
    <source>
        <strain evidence="1 2">AR-2-6</strain>
    </source>
</reference>
<gene>
    <name evidence="1" type="ORF">FA045_15730</name>
</gene>
<organism evidence="1 2">
    <name type="scientific">Pedobacter cryotolerans</name>
    <dbReference type="NCBI Taxonomy" id="2571270"/>
    <lineage>
        <taxon>Bacteria</taxon>
        <taxon>Pseudomonadati</taxon>
        <taxon>Bacteroidota</taxon>
        <taxon>Sphingobacteriia</taxon>
        <taxon>Sphingobacteriales</taxon>
        <taxon>Sphingobacteriaceae</taxon>
        <taxon>Pedobacter</taxon>
    </lineage>
</organism>
<comment type="caution">
    <text evidence="1">The sequence shown here is derived from an EMBL/GenBank/DDBJ whole genome shotgun (WGS) entry which is preliminary data.</text>
</comment>
<evidence type="ECO:0000313" key="1">
    <source>
        <dbReference type="EMBL" id="TKB97412.1"/>
    </source>
</evidence>
<dbReference type="RefSeq" id="WP_136878039.1">
    <property type="nucleotide sequence ID" value="NZ_SWBO01000011.1"/>
</dbReference>
<evidence type="ECO:0000313" key="2">
    <source>
        <dbReference type="Proteomes" id="UP000310477"/>
    </source>
</evidence>
<proteinExistence type="predicted"/>
<dbReference type="AlphaFoldDB" id="A0A4V5NX26"/>
<dbReference type="Proteomes" id="UP000310477">
    <property type="component" value="Unassembled WGS sequence"/>
</dbReference>
<accession>A0A4V5NX26</accession>
<dbReference type="EMBL" id="SWBO01000011">
    <property type="protein sequence ID" value="TKB97412.1"/>
    <property type="molecule type" value="Genomic_DNA"/>
</dbReference>
<protein>
    <submittedName>
        <fullName evidence="1">Uncharacterized protein</fullName>
    </submittedName>
</protein>
<sequence length="186" mass="21554">MKRFEILNSLPAYGPMYISITADGEPYYSEGFVVRFFKADGTNWVANFKPGWTDLVYVHEFSESNNLLIIAQGLCYIINVEETKAITIFGGGYHNIFLFSDEYVILCDDISLTIVDNYEKYWQSERISYDGIKDVSFEENIVSGLAFDPTDNDNEWKEFTYNIETKILNGGSYPFEKPKKISWWKT</sequence>
<name>A0A4V5NX26_9SPHI</name>